<gene>
    <name evidence="1" type="ORF">BpHYR1_038420</name>
</gene>
<dbReference type="EMBL" id="REGN01008579">
    <property type="protein sequence ID" value="RNA03226.1"/>
    <property type="molecule type" value="Genomic_DNA"/>
</dbReference>
<reference evidence="1 2" key="1">
    <citation type="journal article" date="2018" name="Sci. Rep.">
        <title>Genomic signatures of local adaptation to the degree of environmental predictability in rotifers.</title>
        <authorList>
            <person name="Franch-Gras L."/>
            <person name="Hahn C."/>
            <person name="Garcia-Roger E.M."/>
            <person name="Carmona M.J."/>
            <person name="Serra M."/>
            <person name="Gomez A."/>
        </authorList>
    </citation>
    <scope>NUCLEOTIDE SEQUENCE [LARGE SCALE GENOMIC DNA]</scope>
    <source>
        <strain evidence="1">HYR1</strain>
    </source>
</reference>
<protein>
    <submittedName>
        <fullName evidence="1">Uncharacterized protein</fullName>
    </submittedName>
</protein>
<dbReference type="Proteomes" id="UP000276133">
    <property type="component" value="Unassembled WGS sequence"/>
</dbReference>
<evidence type="ECO:0000313" key="2">
    <source>
        <dbReference type="Proteomes" id="UP000276133"/>
    </source>
</evidence>
<keyword evidence="2" id="KW-1185">Reference proteome</keyword>
<sequence>MSVVVRFIISLNLSLKNLIFYIADINGIIQNRIDILKLMINSKKSFQFKKVVFKSQVLSQSSQ</sequence>
<evidence type="ECO:0000313" key="1">
    <source>
        <dbReference type="EMBL" id="RNA03226.1"/>
    </source>
</evidence>
<organism evidence="1 2">
    <name type="scientific">Brachionus plicatilis</name>
    <name type="common">Marine rotifer</name>
    <name type="synonym">Brachionus muelleri</name>
    <dbReference type="NCBI Taxonomy" id="10195"/>
    <lineage>
        <taxon>Eukaryota</taxon>
        <taxon>Metazoa</taxon>
        <taxon>Spiralia</taxon>
        <taxon>Gnathifera</taxon>
        <taxon>Rotifera</taxon>
        <taxon>Eurotatoria</taxon>
        <taxon>Monogononta</taxon>
        <taxon>Pseudotrocha</taxon>
        <taxon>Ploima</taxon>
        <taxon>Brachionidae</taxon>
        <taxon>Brachionus</taxon>
    </lineage>
</organism>
<accession>A0A3M7PVP8</accession>
<dbReference type="AlphaFoldDB" id="A0A3M7PVP8"/>
<comment type="caution">
    <text evidence="1">The sequence shown here is derived from an EMBL/GenBank/DDBJ whole genome shotgun (WGS) entry which is preliminary data.</text>
</comment>
<name>A0A3M7PVP8_BRAPC</name>
<proteinExistence type="predicted"/>